<gene>
    <name evidence="2" type="primary">Jmjd7</name>
    <name evidence="2" type="ORF">AK812_SmicGene10543</name>
</gene>
<name>A0A1Q9EFI2_SYMMI</name>
<keyword evidence="3" id="KW-1185">Reference proteome</keyword>
<dbReference type="PANTHER" id="PTHR12461:SF105">
    <property type="entry name" value="HYPOXIA-INDUCIBLE FACTOR 1-ALPHA INHIBITOR"/>
    <property type="match status" value="1"/>
</dbReference>
<accession>A0A1Q9EFI2</accession>
<dbReference type="InterPro" id="IPR014710">
    <property type="entry name" value="RmlC-like_jellyroll"/>
</dbReference>
<dbReference type="InterPro" id="IPR041667">
    <property type="entry name" value="Cupin_8"/>
</dbReference>
<dbReference type="AlphaFoldDB" id="A0A1Q9EFI2"/>
<feature type="domain" description="JmjC" evidence="1">
    <location>
        <begin position="113"/>
        <end position="318"/>
    </location>
</feature>
<dbReference type="Gene3D" id="2.60.120.10">
    <property type="entry name" value="Jelly Rolls"/>
    <property type="match status" value="1"/>
</dbReference>
<evidence type="ECO:0000313" key="3">
    <source>
        <dbReference type="Proteomes" id="UP000186817"/>
    </source>
</evidence>
<comment type="caution">
    <text evidence="2">The sequence shown here is derived from an EMBL/GenBank/DDBJ whole genome shotgun (WGS) entry which is preliminary data.</text>
</comment>
<evidence type="ECO:0000259" key="1">
    <source>
        <dbReference type="PROSITE" id="PS51184"/>
    </source>
</evidence>
<reference evidence="2 3" key="1">
    <citation type="submission" date="2016-02" db="EMBL/GenBank/DDBJ databases">
        <title>Genome analysis of coral dinoflagellate symbionts highlights evolutionary adaptations to a symbiotic lifestyle.</title>
        <authorList>
            <person name="Aranda M."/>
            <person name="Li Y."/>
            <person name="Liew Y.J."/>
            <person name="Baumgarten S."/>
            <person name="Simakov O."/>
            <person name="Wilson M."/>
            <person name="Piel J."/>
            <person name="Ashoor H."/>
            <person name="Bougouffa S."/>
            <person name="Bajic V.B."/>
            <person name="Ryu T."/>
            <person name="Ravasi T."/>
            <person name="Bayer T."/>
            <person name="Micklem G."/>
            <person name="Kim H."/>
            <person name="Bhak J."/>
            <person name="Lajeunesse T.C."/>
            <person name="Voolstra C.R."/>
        </authorList>
    </citation>
    <scope>NUCLEOTIDE SEQUENCE [LARGE SCALE GENOMIC DNA]</scope>
    <source>
        <strain evidence="2 3">CCMP2467</strain>
    </source>
</reference>
<dbReference type="Pfam" id="PF13621">
    <property type="entry name" value="Cupin_8"/>
    <property type="match status" value="1"/>
</dbReference>
<protein>
    <submittedName>
        <fullName evidence="2">JmjC domain-containing protein 7</fullName>
    </submittedName>
</protein>
<dbReference type="OMA" id="RKAYATW"/>
<proteinExistence type="predicted"/>
<organism evidence="2 3">
    <name type="scientific">Symbiodinium microadriaticum</name>
    <name type="common">Dinoflagellate</name>
    <name type="synonym">Zooxanthella microadriatica</name>
    <dbReference type="NCBI Taxonomy" id="2951"/>
    <lineage>
        <taxon>Eukaryota</taxon>
        <taxon>Sar</taxon>
        <taxon>Alveolata</taxon>
        <taxon>Dinophyceae</taxon>
        <taxon>Suessiales</taxon>
        <taxon>Symbiodiniaceae</taxon>
        <taxon>Symbiodinium</taxon>
    </lineage>
</organism>
<dbReference type="Proteomes" id="UP000186817">
    <property type="component" value="Unassembled WGS sequence"/>
</dbReference>
<dbReference type="InterPro" id="IPR003347">
    <property type="entry name" value="JmjC_dom"/>
</dbReference>
<dbReference type="PROSITE" id="PS51184">
    <property type="entry name" value="JMJC"/>
    <property type="match status" value="1"/>
</dbReference>
<dbReference type="OrthoDB" id="415358at2759"/>
<dbReference type="EMBL" id="LSRX01000165">
    <property type="protein sequence ID" value="OLQ06196.1"/>
    <property type="molecule type" value="Genomic_DNA"/>
</dbReference>
<sequence>MRSGIAVERVAAADLTPDSFVQKYVVENTPVILTGALPKSWETALSWTPERLLEMAPTDAVVKVAPLPADGRDKWVESADLWPDSEAEPLPGVVRSDVVLAVAASRIEVPMSDFVASLRGHQAMPACYADGAGNMQHSFSFLQSQLEGFPPLGESLIFNRTDMWLGGKTLSTLHFDNYENLFVQLVGEKEFVLCPPGDTDLLVHGRLRKAYATWEQTESGKGTPGSFKRTSSGLSSEAVMNYAAYDLDNPPSEYAEQAAKLRRTVVTVRPGEVLYLPFAWWHQVQASPARCGLCASVAAFFAPFFVRLQPRSLSTTGPLLLNPKYRQLCQRLGLDSDSEDEA</sequence>
<evidence type="ECO:0000313" key="2">
    <source>
        <dbReference type="EMBL" id="OLQ06196.1"/>
    </source>
</evidence>
<dbReference type="SUPFAM" id="SSF51197">
    <property type="entry name" value="Clavaminate synthase-like"/>
    <property type="match status" value="1"/>
</dbReference>
<dbReference type="PANTHER" id="PTHR12461">
    <property type="entry name" value="HYPOXIA-INDUCIBLE FACTOR 1 ALPHA INHIBITOR-RELATED"/>
    <property type="match status" value="1"/>
</dbReference>